<evidence type="ECO:0000256" key="1">
    <source>
        <dbReference type="ARBA" id="ARBA00022801"/>
    </source>
</evidence>
<gene>
    <name evidence="3" type="ORF">MNBD_ALPHA11-754</name>
</gene>
<organism evidence="3">
    <name type="scientific">hydrothermal vent metagenome</name>
    <dbReference type="NCBI Taxonomy" id="652676"/>
    <lineage>
        <taxon>unclassified sequences</taxon>
        <taxon>metagenomes</taxon>
        <taxon>ecological metagenomes</taxon>
    </lineage>
</organism>
<name>A0A3B0UHU7_9ZZZZ</name>
<proteinExistence type="predicted"/>
<dbReference type="Pfam" id="PF01546">
    <property type="entry name" value="Peptidase_M20"/>
    <property type="match status" value="1"/>
</dbReference>
<protein>
    <submittedName>
        <fullName evidence="3">Acetylornithine deacetylase</fullName>
        <ecNumber evidence="3">3.5.1.16</ecNumber>
    </submittedName>
</protein>
<dbReference type="Gene3D" id="3.40.630.10">
    <property type="entry name" value="Zn peptidases"/>
    <property type="match status" value="1"/>
</dbReference>
<dbReference type="PANTHER" id="PTHR43808">
    <property type="entry name" value="ACETYLORNITHINE DEACETYLASE"/>
    <property type="match status" value="1"/>
</dbReference>
<accession>A0A3B0UHU7</accession>
<feature type="non-terminal residue" evidence="3">
    <location>
        <position position="205"/>
    </location>
</feature>
<dbReference type="SUPFAM" id="SSF53187">
    <property type="entry name" value="Zn-dependent exopeptidases"/>
    <property type="match status" value="1"/>
</dbReference>
<dbReference type="GO" id="GO:0008777">
    <property type="term" value="F:acetylornithine deacetylase activity"/>
    <property type="evidence" value="ECO:0007669"/>
    <property type="project" value="UniProtKB-EC"/>
</dbReference>
<dbReference type="InterPro" id="IPR002933">
    <property type="entry name" value="Peptidase_M20"/>
</dbReference>
<evidence type="ECO:0000313" key="3">
    <source>
        <dbReference type="EMBL" id="VAW19864.1"/>
    </source>
</evidence>
<dbReference type="AlphaFoldDB" id="A0A3B0UHU7"/>
<dbReference type="PROSITE" id="PS00759">
    <property type="entry name" value="ARGE_DAPE_CPG2_2"/>
    <property type="match status" value="1"/>
</dbReference>
<sequence length="205" mass="22749">MVKIEEKLCKEIEARRDDLVALTQDLIRMPTLNPPGHGYLEICEYLDKRLAKKGFETELIRAFGTPGDSEKYPRWNLVARREGSNSGECVHFNSHIDVVEVGNGWSYDPFGGDLKDGKIYGRGSCDMKGGLAASIIAVEVFIDLVPEFCGAIEISATADEETGGFGGVAYLAEKGYFSPEKIQHVIIPEPLNKDRICLGHRGVWW</sequence>
<dbReference type="EC" id="3.5.1.16" evidence="3"/>
<dbReference type="EMBL" id="UOEQ01000241">
    <property type="protein sequence ID" value="VAW19864.1"/>
    <property type="molecule type" value="Genomic_DNA"/>
</dbReference>
<dbReference type="InterPro" id="IPR001261">
    <property type="entry name" value="ArgE/DapE_CS"/>
</dbReference>
<dbReference type="InterPro" id="IPR050072">
    <property type="entry name" value="Peptidase_M20A"/>
</dbReference>
<dbReference type="PANTHER" id="PTHR43808:SF32">
    <property type="entry name" value="ARGE_DAPE-RELATED DEACYLASE"/>
    <property type="match status" value="1"/>
</dbReference>
<keyword evidence="1 3" id="KW-0378">Hydrolase</keyword>
<reference evidence="3" key="1">
    <citation type="submission" date="2018-06" db="EMBL/GenBank/DDBJ databases">
        <authorList>
            <person name="Zhirakovskaya E."/>
        </authorList>
    </citation>
    <scope>NUCLEOTIDE SEQUENCE</scope>
</reference>
<evidence type="ECO:0000256" key="2">
    <source>
        <dbReference type="ARBA" id="ARBA00022833"/>
    </source>
</evidence>
<keyword evidence="2" id="KW-0862">Zinc</keyword>